<dbReference type="SUPFAM" id="SSF54862">
    <property type="entry name" value="4Fe-4S ferredoxins"/>
    <property type="match status" value="1"/>
</dbReference>
<feature type="domain" description="4Fe-4S ferredoxin-type" evidence="5">
    <location>
        <begin position="167"/>
        <end position="196"/>
    </location>
</feature>
<dbReference type="InterPro" id="IPR017900">
    <property type="entry name" value="4Fe4S_Fe_S_CS"/>
</dbReference>
<dbReference type="PROSITE" id="PS00198">
    <property type="entry name" value="4FE4S_FER_1"/>
    <property type="match status" value="1"/>
</dbReference>
<dbReference type="InterPro" id="IPR042298">
    <property type="entry name" value="P-CP_red_C"/>
</dbReference>
<dbReference type="PROSITE" id="PS51379">
    <property type="entry name" value="4FE4S_FER_2"/>
    <property type="match status" value="2"/>
</dbReference>
<dbReference type="Pfam" id="PF01077">
    <property type="entry name" value="NIR_SIR"/>
    <property type="match status" value="1"/>
</dbReference>
<dbReference type="InterPro" id="IPR045854">
    <property type="entry name" value="NO2/SO3_Rdtase_4Fe4S_sf"/>
</dbReference>
<dbReference type="PANTHER" id="PTHR11493">
    <property type="entry name" value="SULFITE REDUCTASE [NADPH] SUBUNIT BETA-RELATED"/>
    <property type="match status" value="1"/>
</dbReference>
<dbReference type="GO" id="GO:0050311">
    <property type="term" value="F:sulfite reductase (ferredoxin) activity"/>
    <property type="evidence" value="ECO:0007669"/>
    <property type="project" value="TreeGrafter"/>
</dbReference>
<evidence type="ECO:0000259" key="5">
    <source>
        <dbReference type="PROSITE" id="PS51379"/>
    </source>
</evidence>
<dbReference type="Pfam" id="PF00037">
    <property type="entry name" value="Fer4"/>
    <property type="match status" value="1"/>
</dbReference>
<dbReference type="Gene3D" id="1.10.8.550">
    <property type="entry name" value="Proto-chlorophyllide reductase 57 kD subunit B"/>
    <property type="match status" value="1"/>
</dbReference>
<feature type="domain" description="4Fe-4S ferredoxin-type" evidence="5">
    <location>
        <begin position="138"/>
        <end position="166"/>
    </location>
</feature>
<dbReference type="Gene3D" id="3.30.70.20">
    <property type="match status" value="1"/>
</dbReference>
<dbReference type="GO" id="GO:0016002">
    <property type="term" value="F:sulfite reductase activity"/>
    <property type="evidence" value="ECO:0007669"/>
    <property type="project" value="TreeGrafter"/>
</dbReference>
<dbReference type="Proteomes" id="UP000078390">
    <property type="component" value="Unassembled WGS sequence"/>
</dbReference>
<proteinExistence type="predicted"/>
<evidence type="ECO:0000256" key="3">
    <source>
        <dbReference type="ARBA" id="ARBA00023004"/>
    </source>
</evidence>
<dbReference type="InterPro" id="IPR045169">
    <property type="entry name" value="NO2/SO3_Rdtase_4Fe4S_prot"/>
</dbReference>
<dbReference type="OrthoDB" id="9800558at2"/>
<dbReference type="GO" id="GO:0051539">
    <property type="term" value="F:4 iron, 4 sulfur cluster binding"/>
    <property type="evidence" value="ECO:0007669"/>
    <property type="project" value="UniProtKB-KW"/>
</dbReference>
<dbReference type="PANTHER" id="PTHR11493:SF54">
    <property type="entry name" value="ANAEROBIC SULFITE REDUCTASE SUBUNIT C"/>
    <property type="match status" value="1"/>
</dbReference>
<evidence type="ECO:0000313" key="6">
    <source>
        <dbReference type="EMBL" id="OAQ21787.1"/>
    </source>
</evidence>
<comment type="caution">
    <text evidence="6">The sequence shown here is derived from an EMBL/GenBank/DDBJ whole genome shotgun (WGS) entry which is preliminary data.</text>
</comment>
<accession>A0A179D6W4</accession>
<keyword evidence="1" id="KW-0004">4Fe-4S</keyword>
<reference evidence="6 7" key="1">
    <citation type="submission" date="2016-04" db="EMBL/GenBank/DDBJ databases">
        <title>Genome analysis of Thermosulfurimonas dismutans, the first thermophilic sulfur-disproportionating bacterium of the phylum Thermodesulfobacteria.</title>
        <authorList>
            <person name="Mardanov A.V."/>
            <person name="Beletsky A.V."/>
            <person name="Kadnikov V.V."/>
            <person name="Slobodkin A.I."/>
            <person name="Ravin N.V."/>
        </authorList>
    </citation>
    <scope>NUCLEOTIDE SEQUENCE [LARGE SCALE GENOMIC DNA]</scope>
    <source>
        <strain evidence="6 7">S95</strain>
    </source>
</reference>
<dbReference type="Gene3D" id="3.30.413.10">
    <property type="entry name" value="Sulfite Reductase Hemoprotein, domain 1"/>
    <property type="match status" value="1"/>
</dbReference>
<dbReference type="GO" id="GO:0015979">
    <property type="term" value="P:photosynthesis"/>
    <property type="evidence" value="ECO:0007669"/>
    <property type="project" value="InterPro"/>
</dbReference>
<keyword evidence="7" id="KW-1185">Reference proteome</keyword>
<dbReference type="GO" id="GO:0046872">
    <property type="term" value="F:metal ion binding"/>
    <property type="evidence" value="ECO:0007669"/>
    <property type="project" value="UniProtKB-KW"/>
</dbReference>
<dbReference type="InterPro" id="IPR006067">
    <property type="entry name" value="NO2/SO3_Rdtase_4Fe4S_dom"/>
</dbReference>
<keyword evidence="2" id="KW-0479">Metal-binding</keyword>
<dbReference type="InterPro" id="IPR017896">
    <property type="entry name" value="4Fe4S_Fe-S-bd"/>
</dbReference>
<dbReference type="PATRIC" id="fig|999894.6.peg.306"/>
<dbReference type="GO" id="GO:0009337">
    <property type="term" value="C:sulfite reductase complex (NADPH)"/>
    <property type="evidence" value="ECO:0007669"/>
    <property type="project" value="TreeGrafter"/>
</dbReference>
<dbReference type="AlphaFoldDB" id="A0A179D6W4"/>
<evidence type="ECO:0000256" key="2">
    <source>
        <dbReference type="ARBA" id="ARBA00022723"/>
    </source>
</evidence>
<dbReference type="GO" id="GO:0000103">
    <property type="term" value="P:sulfate assimilation"/>
    <property type="evidence" value="ECO:0007669"/>
    <property type="project" value="TreeGrafter"/>
</dbReference>
<keyword evidence="3" id="KW-0408">Iron</keyword>
<keyword evidence="4" id="KW-0411">Iron-sulfur</keyword>
<dbReference type="InterPro" id="IPR013580">
    <property type="entry name" value="LI-POR_suB-like_C"/>
</dbReference>
<dbReference type="RefSeq" id="WP_068668558.1">
    <property type="nucleotide sequence ID" value="NZ_LWLG01000001.1"/>
</dbReference>
<gene>
    <name evidence="6" type="ORF">TDIS_0305</name>
</gene>
<evidence type="ECO:0000256" key="4">
    <source>
        <dbReference type="ARBA" id="ARBA00023014"/>
    </source>
</evidence>
<name>A0A179D6W4_9BACT</name>
<dbReference type="Pfam" id="PF08369">
    <property type="entry name" value="PCP_red"/>
    <property type="match status" value="1"/>
</dbReference>
<dbReference type="GO" id="GO:0020037">
    <property type="term" value="F:heme binding"/>
    <property type="evidence" value="ECO:0007669"/>
    <property type="project" value="InterPro"/>
</dbReference>
<sequence length="263" mass="29263">MRWTPEAEAWLKRVPFFVRKKVKQEVEKWLSAQGKTEVTEEDFLKAKQALRGKASEAREGFAVEACFGGSGCENALTDSKKLLSRIEEILKAAGLTDFLKGKVGGPLKHHNAFRVGLSECPNACSQIHIKDFAIHGRILLEVEPGLCSFCESCLEVCEEEAIRLSEAGPLVDEERCVACGACTRICPTGALREANRGYRILVGGKLGRRPRLATELVPFTDIEGVLSILERVLKVYQEENQKGERLGTIIERLGFEEFKKKVL</sequence>
<dbReference type="EMBL" id="LWLG01000001">
    <property type="protein sequence ID" value="OAQ21787.1"/>
    <property type="molecule type" value="Genomic_DNA"/>
</dbReference>
<protein>
    <submittedName>
        <fullName evidence="6">Nitrite and sulfite reductase 4Fe-4S domain protein</fullName>
    </submittedName>
</protein>
<dbReference type="GO" id="GO:0015995">
    <property type="term" value="P:chlorophyll biosynthetic process"/>
    <property type="evidence" value="ECO:0007669"/>
    <property type="project" value="InterPro"/>
</dbReference>
<evidence type="ECO:0000313" key="7">
    <source>
        <dbReference type="Proteomes" id="UP000078390"/>
    </source>
</evidence>
<evidence type="ECO:0000256" key="1">
    <source>
        <dbReference type="ARBA" id="ARBA00022485"/>
    </source>
</evidence>
<organism evidence="6 7">
    <name type="scientific">Thermosulfurimonas dismutans</name>
    <dbReference type="NCBI Taxonomy" id="999894"/>
    <lineage>
        <taxon>Bacteria</taxon>
        <taxon>Pseudomonadati</taxon>
        <taxon>Thermodesulfobacteriota</taxon>
        <taxon>Thermodesulfobacteria</taxon>
        <taxon>Thermodesulfobacteriales</taxon>
        <taxon>Thermodesulfobacteriaceae</taxon>
        <taxon>Thermosulfurimonas</taxon>
    </lineage>
</organism>
<dbReference type="SUPFAM" id="SSF56014">
    <property type="entry name" value="Nitrite and sulphite reductase 4Fe-4S domain-like"/>
    <property type="match status" value="1"/>
</dbReference>
<dbReference type="STRING" id="999894.TDIS_0305"/>